<evidence type="ECO:0000259" key="5">
    <source>
        <dbReference type="Pfam" id="PF00890"/>
    </source>
</evidence>
<accession>J3NRF4</accession>
<dbReference type="InterPro" id="IPR027477">
    <property type="entry name" value="Succ_DH/fumarate_Rdtase_cat_sf"/>
</dbReference>
<sequence length="540" mass="55910">MPESTDVAIVGSGLAGMCAAVAAAEAGARSVTVLERGHGGGASALSGGIVYAGGGTAQQREAGFEDSPADMLAYMRAEVGDSGVVDDATLRRFCDGSAAEVRWLEGLGARFSGAAFCRYKTSYPKDGDFLYYSGNEKAARFAAVARPAPRGHRAVGGPGMTGGALWRAIFDAAVDKGVRFEAATKVEDVVMDQGRAVGVRYRRLNPVAAAAPFAKHKKLSQRALDLRLATNTLADWYDKRASKVFQRHAEEGTLGAGAVILAAGGFGLNHAMVKSHYPLADRLHFLGTAGDDGAGIRLGAAAGGSTGRMGSVSAWRFLYPPDALLHGVAVGPDGTRIAAEDLYGAAFADRMVRRHGGRGFLVLDSDQWARATAQVAEQTEHLTRFMALYVTRWLRRRAGSLGALAGRVGVDAVALAGTVAAYNDAIVAGRPDPVGKTDEYRSPIARPPFYAVDVSLAPSGPYMSTGITLGGLRVEGGSGLVLRGSEGGGENQAVIAGLYAAGRTAVGLCSNGYVSGLSLADCVFSGRRAGGHAARRVLGS</sequence>
<name>J3NRF4_GAET3</name>
<reference evidence="7" key="4">
    <citation type="journal article" date="2015" name="G3 (Bethesda)">
        <title>Genome sequences of three phytopathogenic species of the Magnaporthaceae family of fungi.</title>
        <authorList>
            <person name="Okagaki L.H."/>
            <person name="Nunes C.C."/>
            <person name="Sailsbery J."/>
            <person name="Clay B."/>
            <person name="Brown D."/>
            <person name="John T."/>
            <person name="Oh Y."/>
            <person name="Young N."/>
            <person name="Fitzgerald M."/>
            <person name="Haas B.J."/>
            <person name="Zeng Q."/>
            <person name="Young S."/>
            <person name="Adiconis X."/>
            <person name="Fan L."/>
            <person name="Levin J.Z."/>
            <person name="Mitchell T.K."/>
            <person name="Okubara P.A."/>
            <person name="Farman M.L."/>
            <person name="Kohn L.M."/>
            <person name="Birren B."/>
            <person name="Ma L.-J."/>
            <person name="Dean R.A."/>
        </authorList>
    </citation>
    <scope>NUCLEOTIDE SEQUENCE</scope>
    <source>
        <strain evidence="7">R3-111a-1</strain>
    </source>
</reference>
<dbReference type="GO" id="GO:0008202">
    <property type="term" value="P:steroid metabolic process"/>
    <property type="evidence" value="ECO:0007669"/>
    <property type="project" value="UniProtKB-ARBA"/>
</dbReference>
<keyword evidence="4" id="KW-0560">Oxidoreductase</keyword>
<dbReference type="STRING" id="644352.J3NRF4"/>
<dbReference type="AlphaFoldDB" id="J3NRF4"/>
<proteinExistence type="predicted"/>
<evidence type="ECO:0000313" key="8">
    <source>
        <dbReference type="Proteomes" id="UP000006039"/>
    </source>
</evidence>
<gene>
    <name evidence="7" type="primary">20344316</name>
    <name evidence="6" type="ORF">GGTG_03858</name>
</gene>
<dbReference type="PANTHER" id="PTHR43400">
    <property type="entry name" value="FUMARATE REDUCTASE"/>
    <property type="match status" value="1"/>
</dbReference>
<dbReference type="InterPro" id="IPR003953">
    <property type="entry name" value="FAD-dep_OxRdtase_2_FAD-bd"/>
</dbReference>
<evidence type="ECO:0000256" key="3">
    <source>
        <dbReference type="ARBA" id="ARBA00022827"/>
    </source>
</evidence>
<keyword evidence="2" id="KW-0285">Flavoprotein</keyword>
<dbReference type="eggNOG" id="KOG2404">
    <property type="taxonomic scope" value="Eukaryota"/>
</dbReference>
<dbReference type="Proteomes" id="UP000006039">
    <property type="component" value="Unassembled WGS sequence"/>
</dbReference>
<evidence type="ECO:0000256" key="4">
    <source>
        <dbReference type="ARBA" id="ARBA00023002"/>
    </source>
</evidence>
<dbReference type="GO" id="GO:0016491">
    <property type="term" value="F:oxidoreductase activity"/>
    <property type="evidence" value="ECO:0007669"/>
    <property type="project" value="UniProtKB-KW"/>
</dbReference>
<evidence type="ECO:0000256" key="2">
    <source>
        <dbReference type="ARBA" id="ARBA00022630"/>
    </source>
</evidence>
<organism evidence="6">
    <name type="scientific">Gaeumannomyces tritici (strain R3-111a-1)</name>
    <name type="common">Wheat and barley take-all root rot fungus</name>
    <name type="synonym">Gaeumannomyces graminis var. tritici</name>
    <dbReference type="NCBI Taxonomy" id="644352"/>
    <lineage>
        <taxon>Eukaryota</taxon>
        <taxon>Fungi</taxon>
        <taxon>Dikarya</taxon>
        <taxon>Ascomycota</taxon>
        <taxon>Pezizomycotina</taxon>
        <taxon>Sordariomycetes</taxon>
        <taxon>Sordariomycetidae</taxon>
        <taxon>Magnaporthales</taxon>
        <taxon>Magnaporthaceae</taxon>
        <taxon>Gaeumannomyces</taxon>
    </lineage>
</organism>
<dbReference type="HOGENOM" id="CLU_011398_4_4_1"/>
<dbReference type="SUPFAM" id="SSF51905">
    <property type="entry name" value="FAD/NAD(P)-binding domain"/>
    <property type="match status" value="1"/>
</dbReference>
<reference evidence="6" key="3">
    <citation type="submission" date="2010-09" db="EMBL/GenBank/DDBJ databases">
        <title>Annotation of Gaeumannomyces graminis var. tritici R3-111a-1.</title>
        <authorList>
            <consortium name="The Broad Institute Genome Sequencing Platform"/>
            <person name="Ma L.-J."/>
            <person name="Dead R."/>
            <person name="Young S.K."/>
            <person name="Zeng Q."/>
            <person name="Gargeya S."/>
            <person name="Fitzgerald M."/>
            <person name="Haas B."/>
            <person name="Abouelleil A."/>
            <person name="Alvarado L."/>
            <person name="Arachchi H.M."/>
            <person name="Berlin A."/>
            <person name="Brown A."/>
            <person name="Chapman S.B."/>
            <person name="Chen Z."/>
            <person name="Dunbar C."/>
            <person name="Freedman E."/>
            <person name="Gearin G."/>
            <person name="Gellesch M."/>
            <person name="Goldberg J."/>
            <person name="Griggs A."/>
            <person name="Gujja S."/>
            <person name="Heiman D."/>
            <person name="Howarth C."/>
            <person name="Larson L."/>
            <person name="Lui A."/>
            <person name="MacDonald P.J.P."/>
            <person name="Mehta T."/>
            <person name="Montmayeur A."/>
            <person name="Murphy C."/>
            <person name="Neiman D."/>
            <person name="Pearson M."/>
            <person name="Priest M."/>
            <person name="Roberts A."/>
            <person name="Saif S."/>
            <person name="Shea T."/>
            <person name="Shenoy N."/>
            <person name="Sisk P."/>
            <person name="Stolte C."/>
            <person name="Sykes S."/>
            <person name="Yandava C."/>
            <person name="Wortman J."/>
            <person name="Nusbaum C."/>
            <person name="Birren B."/>
        </authorList>
    </citation>
    <scope>NUCLEOTIDE SEQUENCE</scope>
    <source>
        <strain evidence="6">R3-111a-1</strain>
    </source>
</reference>
<dbReference type="Pfam" id="PF00890">
    <property type="entry name" value="FAD_binding_2"/>
    <property type="match status" value="1"/>
</dbReference>
<protein>
    <recommendedName>
        <fullName evidence="5">FAD-dependent oxidoreductase 2 FAD-binding domain-containing protein</fullName>
    </recommendedName>
</protein>
<dbReference type="InterPro" id="IPR036188">
    <property type="entry name" value="FAD/NAD-bd_sf"/>
</dbReference>
<evidence type="ECO:0000256" key="1">
    <source>
        <dbReference type="ARBA" id="ARBA00001974"/>
    </source>
</evidence>
<feature type="domain" description="FAD-dependent oxidoreductase 2 FAD-binding" evidence="5">
    <location>
        <begin position="6"/>
        <end position="507"/>
    </location>
</feature>
<keyword evidence="8" id="KW-1185">Reference proteome</keyword>
<dbReference type="PANTHER" id="PTHR43400:SF10">
    <property type="entry name" value="3-OXOSTEROID 1-DEHYDROGENASE"/>
    <property type="match status" value="1"/>
</dbReference>
<dbReference type="GeneID" id="20344316"/>
<reference evidence="7" key="5">
    <citation type="submission" date="2018-04" db="UniProtKB">
        <authorList>
            <consortium name="EnsemblFungi"/>
        </authorList>
    </citation>
    <scope>IDENTIFICATION</scope>
    <source>
        <strain evidence="7">R3-111a-1</strain>
    </source>
</reference>
<reference evidence="6" key="2">
    <citation type="submission" date="2010-07" db="EMBL/GenBank/DDBJ databases">
        <authorList>
            <consortium name="The Broad Institute Genome Sequencing Platform"/>
            <consortium name="Broad Institute Genome Sequencing Center for Infectious Disease"/>
            <person name="Ma L.-J."/>
            <person name="Dead R."/>
            <person name="Young S."/>
            <person name="Zeng Q."/>
            <person name="Koehrsen M."/>
            <person name="Alvarado L."/>
            <person name="Berlin A."/>
            <person name="Chapman S.B."/>
            <person name="Chen Z."/>
            <person name="Freedman E."/>
            <person name="Gellesch M."/>
            <person name="Goldberg J."/>
            <person name="Griggs A."/>
            <person name="Gujja S."/>
            <person name="Heilman E.R."/>
            <person name="Heiman D."/>
            <person name="Hepburn T."/>
            <person name="Howarth C."/>
            <person name="Jen D."/>
            <person name="Larson L."/>
            <person name="Mehta T."/>
            <person name="Neiman D."/>
            <person name="Pearson M."/>
            <person name="Roberts A."/>
            <person name="Saif S."/>
            <person name="Shea T."/>
            <person name="Shenoy N."/>
            <person name="Sisk P."/>
            <person name="Stolte C."/>
            <person name="Sykes S."/>
            <person name="Walk T."/>
            <person name="White J."/>
            <person name="Yandava C."/>
            <person name="Haas B."/>
            <person name="Nusbaum C."/>
            <person name="Birren B."/>
        </authorList>
    </citation>
    <scope>NUCLEOTIDE SEQUENCE</scope>
    <source>
        <strain evidence="6">R3-111a-1</strain>
    </source>
</reference>
<dbReference type="EMBL" id="GL385396">
    <property type="protein sequence ID" value="EJT78760.1"/>
    <property type="molecule type" value="Genomic_DNA"/>
</dbReference>
<evidence type="ECO:0000313" key="6">
    <source>
        <dbReference type="EMBL" id="EJT78760.1"/>
    </source>
</evidence>
<comment type="cofactor">
    <cofactor evidence="1">
        <name>FAD</name>
        <dbReference type="ChEBI" id="CHEBI:57692"/>
    </cofactor>
</comment>
<dbReference type="Gene3D" id="3.90.700.10">
    <property type="entry name" value="Succinate dehydrogenase/fumarate reductase flavoprotein, catalytic domain"/>
    <property type="match status" value="1"/>
</dbReference>
<dbReference type="SUPFAM" id="SSF56425">
    <property type="entry name" value="Succinate dehydrogenase/fumarate reductase flavoprotein, catalytic domain"/>
    <property type="match status" value="1"/>
</dbReference>
<dbReference type="InterPro" id="IPR050315">
    <property type="entry name" value="FAD-oxidoreductase_2"/>
</dbReference>
<dbReference type="VEuPathDB" id="FungiDB:GGTG_03858"/>
<keyword evidence="3" id="KW-0274">FAD</keyword>
<dbReference type="OrthoDB" id="7777654at2759"/>
<dbReference type="Gene3D" id="3.50.50.60">
    <property type="entry name" value="FAD/NAD(P)-binding domain"/>
    <property type="match status" value="3"/>
</dbReference>
<dbReference type="EnsemblFungi" id="EJT78760">
    <property type="protein sequence ID" value="EJT78760"/>
    <property type="gene ID" value="GGTG_03858"/>
</dbReference>
<evidence type="ECO:0000313" key="7">
    <source>
        <dbReference type="EnsemblFungi" id="EJT78760"/>
    </source>
</evidence>
<dbReference type="NCBIfam" id="NF005511">
    <property type="entry name" value="PRK07121.1-4"/>
    <property type="match status" value="1"/>
</dbReference>
<reference evidence="8" key="1">
    <citation type="submission" date="2010-07" db="EMBL/GenBank/DDBJ databases">
        <title>The genome sequence of Gaeumannomyces graminis var. tritici strain R3-111a-1.</title>
        <authorList>
            <consortium name="The Broad Institute Genome Sequencing Platform"/>
            <person name="Ma L.-J."/>
            <person name="Dead R."/>
            <person name="Young S."/>
            <person name="Zeng Q."/>
            <person name="Koehrsen M."/>
            <person name="Alvarado L."/>
            <person name="Berlin A."/>
            <person name="Chapman S.B."/>
            <person name="Chen Z."/>
            <person name="Freedman E."/>
            <person name="Gellesch M."/>
            <person name="Goldberg J."/>
            <person name="Griggs A."/>
            <person name="Gujja S."/>
            <person name="Heilman E.R."/>
            <person name="Heiman D."/>
            <person name="Hepburn T."/>
            <person name="Howarth C."/>
            <person name="Jen D."/>
            <person name="Larson L."/>
            <person name="Mehta T."/>
            <person name="Neiman D."/>
            <person name="Pearson M."/>
            <person name="Roberts A."/>
            <person name="Saif S."/>
            <person name="Shea T."/>
            <person name="Shenoy N."/>
            <person name="Sisk P."/>
            <person name="Stolte C."/>
            <person name="Sykes S."/>
            <person name="Walk T."/>
            <person name="White J."/>
            <person name="Yandava C."/>
            <person name="Haas B."/>
            <person name="Nusbaum C."/>
            <person name="Birren B."/>
        </authorList>
    </citation>
    <scope>NUCLEOTIDE SEQUENCE [LARGE SCALE GENOMIC DNA]</scope>
    <source>
        <strain evidence="8">R3-111a-1</strain>
    </source>
</reference>
<dbReference type="RefSeq" id="XP_009219905.1">
    <property type="nucleotide sequence ID" value="XM_009221641.1"/>
</dbReference>